<evidence type="ECO:0000256" key="2">
    <source>
        <dbReference type="SAM" id="Phobius"/>
    </source>
</evidence>
<evidence type="ECO:0000313" key="3">
    <source>
        <dbReference type="EMBL" id="NLR91309.1"/>
    </source>
</evidence>
<keyword evidence="2" id="KW-0472">Membrane</keyword>
<dbReference type="CDD" id="cd00118">
    <property type="entry name" value="LysM"/>
    <property type="match status" value="1"/>
</dbReference>
<name>A0A7X8XVJ1_9BACT</name>
<keyword evidence="1" id="KW-0175">Coiled coil</keyword>
<comment type="caution">
    <text evidence="3">The sequence shown here is derived from an EMBL/GenBank/DDBJ whole genome shotgun (WGS) entry which is preliminary data.</text>
</comment>
<feature type="coiled-coil region" evidence="1">
    <location>
        <begin position="249"/>
        <end position="276"/>
    </location>
</feature>
<protein>
    <recommendedName>
        <fullName evidence="5">LysM domain-containing protein</fullName>
    </recommendedName>
</protein>
<dbReference type="InterPro" id="IPR018392">
    <property type="entry name" value="LysM"/>
</dbReference>
<keyword evidence="2" id="KW-1133">Transmembrane helix</keyword>
<keyword evidence="4" id="KW-1185">Reference proteome</keyword>
<keyword evidence="2" id="KW-0812">Transmembrane</keyword>
<evidence type="ECO:0008006" key="5">
    <source>
        <dbReference type="Google" id="ProtNLM"/>
    </source>
</evidence>
<organism evidence="3 4">
    <name type="scientific">Flammeovirga agarivorans</name>
    <dbReference type="NCBI Taxonomy" id="2726742"/>
    <lineage>
        <taxon>Bacteria</taxon>
        <taxon>Pseudomonadati</taxon>
        <taxon>Bacteroidota</taxon>
        <taxon>Cytophagia</taxon>
        <taxon>Cytophagales</taxon>
        <taxon>Flammeovirgaceae</taxon>
        <taxon>Flammeovirga</taxon>
    </lineage>
</organism>
<dbReference type="AlphaFoldDB" id="A0A7X8XVJ1"/>
<evidence type="ECO:0000313" key="4">
    <source>
        <dbReference type="Proteomes" id="UP000585050"/>
    </source>
</evidence>
<dbReference type="EMBL" id="JABAIL010000002">
    <property type="protein sequence ID" value="NLR91309.1"/>
    <property type="molecule type" value="Genomic_DNA"/>
</dbReference>
<dbReference type="Proteomes" id="UP000585050">
    <property type="component" value="Unassembled WGS sequence"/>
</dbReference>
<evidence type="ECO:0000256" key="1">
    <source>
        <dbReference type="SAM" id="Coils"/>
    </source>
</evidence>
<reference evidence="3 4" key="1">
    <citation type="submission" date="2020-04" db="EMBL/GenBank/DDBJ databases">
        <title>Flammeovirga sp. SR4, a novel species isolated from seawater.</title>
        <authorList>
            <person name="Wang X."/>
        </authorList>
    </citation>
    <scope>NUCLEOTIDE SEQUENCE [LARGE SCALE GENOMIC DNA]</scope>
    <source>
        <strain evidence="3 4">SR4</strain>
    </source>
</reference>
<feature type="transmembrane region" description="Helical" evidence="2">
    <location>
        <begin position="221"/>
        <end position="239"/>
    </location>
</feature>
<sequence>MTIATTQKYTLGDSSSNADITHVWLQEESNDSLVIGGCMLSKNNDEQTRSTVDSAFKESKKPQLALKEAANTIKNFAGDDYVLVYLKDRRMWHTRNGQLRVFVFREGRFLSPPHTKNTNVATPFLLNEDDILIIGNASLLFNTPPKTLKQVFTSSLPQVIAESLIQNNTDNNIAFCGVLPCEFLRDNAPSRNREKALQEVFPYEKEADKKLANPNQKKNQIYNFVGFLLFALLVIFMYTQNKVNWKGELTNKDKELASLQTKLNKAEKEIEAFRRYQKQHIQSIAERDFDAFDNERYRMYALFRDTRSRFNRIQIAEKFNIYNPLAIEAKVVMDENWFIVPVKGTHLVQKGETLKKIADMYYDNQKEGIQLIQEFNPQVVEGHSIFLPFEQED</sequence>
<gene>
    <name evidence="3" type="ORF">HGP29_08830</name>
</gene>
<dbReference type="RefSeq" id="WP_168882002.1">
    <property type="nucleotide sequence ID" value="NZ_JABAIL010000002.1"/>
</dbReference>
<proteinExistence type="predicted"/>
<accession>A0A7X8XVJ1</accession>